<keyword evidence="3" id="KW-0479">Metal-binding</keyword>
<dbReference type="Gene3D" id="3.30.70.1020">
    <property type="entry name" value="Trehalose-6-phosphate phosphatase related protein, domain 2"/>
    <property type="match status" value="1"/>
</dbReference>
<dbReference type="RefSeq" id="WP_068752104.1">
    <property type="nucleotide sequence ID" value="NZ_LR214441.1"/>
</dbReference>
<evidence type="ECO:0000256" key="3">
    <source>
        <dbReference type="RuleBase" id="RU361117"/>
    </source>
</evidence>
<evidence type="ECO:0000256" key="2">
    <source>
        <dbReference type="ARBA" id="ARBA00024179"/>
    </source>
</evidence>
<comment type="pathway">
    <text evidence="3">Glycan biosynthesis; trehalose biosynthesis.</text>
</comment>
<gene>
    <name evidence="4" type="ORF">BCR15_06855</name>
</gene>
<dbReference type="GO" id="GO:0005992">
    <property type="term" value="P:trehalose biosynthetic process"/>
    <property type="evidence" value="ECO:0007669"/>
    <property type="project" value="UniProtKB-UniPathway"/>
</dbReference>
<proteinExistence type="inferred from homology"/>
<dbReference type="AlphaFoldDB" id="A0A1C0AKD6"/>
<comment type="similarity">
    <text evidence="3">Belongs to the trehalose phosphatase family.</text>
</comment>
<dbReference type="SUPFAM" id="SSF56784">
    <property type="entry name" value="HAD-like"/>
    <property type="match status" value="1"/>
</dbReference>
<keyword evidence="5" id="KW-1185">Reference proteome</keyword>
<comment type="caution">
    <text evidence="4">The sequence shown here is derived from an EMBL/GenBank/DDBJ whole genome shotgun (WGS) entry which is preliminary data.</text>
</comment>
<dbReference type="Gene3D" id="3.40.50.1000">
    <property type="entry name" value="HAD superfamily/HAD-like"/>
    <property type="match status" value="1"/>
</dbReference>
<dbReference type="Proteomes" id="UP000093501">
    <property type="component" value="Unassembled WGS sequence"/>
</dbReference>
<evidence type="ECO:0000313" key="5">
    <source>
        <dbReference type="Proteomes" id="UP000093501"/>
    </source>
</evidence>
<dbReference type="InterPro" id="IPR003337">
    <property type="entry name" value="Trehalose_PPase"/>
</dbReference>
<dbReference type="UniPathway" id="UPA00299"/>
<dbReference type="InterPro" id="IPR044651">
    <property type="entry name" value="OTSB-like"/>
</dbReference>
<comment type="function">
    <text evidence="2 3">Removes the phosphate from trehalose 6-phosphate to produce free trehalose.</text>
</comment>
<evidence type="ECO:0000256" key="1">
    <source>
        <dbReference type="ARBA" id="ARBA00022801"/>
    </source>
</evidence>
<dbReference type="EC" id="3.1.3.12" evidence="3"/>
<keyword evidence="3" id="KW-0460">Magnesium</keyword>
<evidence type="ECO:0000313" key="4">
    <source>
        <dbReference type="EMBL" id="OCL32998.1"/>
    </source>
</evidence>
<keyword evidence="1 3" id="KW-0378">Hydrolase</keyword>
<sequence length="276" mass="28574">MTSWRAISDAAHEFFDAAAAAPDRVLVAMDFDGTLAPIVDDPDLSALHPAAATALTELGHRVGHLVVITGRPVETVVRLGRLAERPGLDRLVVLGQYGAERWDAATGVATPPETPQSVAVATVELERLLDEVGPPGVHLEHKGRAVGVHTRRCPDPAAAFAELKPHVARIAAANGLVLEPGKFILELRASTVTKGEALRDIVEETGALVVAMCGDDLGDLPAFDLLDDLAAAGLATCRVVSGSAELPALGDRADVLADGPAGVAAWLSEVASRVGA</sequence>
<dbReference type="GO" id="GO:0004805">
    <property type="term" value="F:trehalose-phosphatase activity"/>
    <property type="evidence" value="ECO:0007669"/>
    <property type="project" value="UniProtKB-EC"/>
</dbReference>
<reference evidence="5" key="1">
    <citation type="submission" date="2016-07" db="EMBL/GenBank/DDBJ databases">
        <authorList>
            <person name="Florea S."/>
            <person name="Webb J.S."/>
            <person name="Jaromczyk J."/>
            <person name="Schardl C.L."/>
        </authorList>
    </citation>
    <scope>NUCLEOTIDE SEQUENCE [LARGE SCALE GENOMIC DNA]</scope>
    <source>
        <strain evidence="5">IPBSL-7</strain>
    </source>
</reference>
<accession>A0A1C0AKD6</accession>
<dbReference type="PANTHER" id="PTHR43768:SF3">
    <property type="entry name" value="TREHALOSE 6-PHOSPHATE PHOSPHATASE"/>
    <property type="match status" value="1"/>
</dbReference>
<dbReference type="NCBIfam" id="TIGR00685">
    <property type="entry name" value="T6PP"/>
    <property type="match status" value="1"/>
</dbReference>
<dbReference type="InterPro" id="IPR023214">
    <property type="entry name" value="HAD_sf"/>
</dbReference>
<comment type="cofactor">
    <cofactor evidence="3">
        <name>Mg(2+)</name>
        <dbReference type="ChEBI" id="CHEBI:18420"/>
    </cofactor>
</comment>
<dbReference type="Pfam" id="PF02358">
    <property type="entry name" value="Trehalose_PPase"/>
    <property type="match status" value="1"/>
</dbReference>
<dbReference type="InterPro" id="IPR036412">
    <property type="entry name" value="HAD-like_sf"/>
</dbReference>
<comment type="catalytic activity">
    <reaction evidence="3">
        <text>alpha,alpha-trehalose 6-phosphate + H2O = alpha,alpha-trehalose + phosphate</text>
        <dbReference type="Rhea" id="RHEA:23420"/>
        <dbReference type="ChEBI" id="CHEBI:15377"/>
        <dbReference type="ChEBI" id="CHEBI:16551"/>
        <dbReference type="ChEBI" id="CHEBI:43474"/>
        <dbReference type="ChEBI" id="CHEBI:58429"/>
        <dbReference type="EC" id="3.1.3.12"/>
    </reaction>
</comment>
<name>A0A1C0AKD6_9ACTN</name>
<dbReference type="PANTHER" id="PTHR43768">
    <property type="entry name" value="TREHALOSE 6-PHOSPHATE PHOSPHATASE"/>
    <property type="match status" value="1"/>
</dbReference>
<protein>
    <recommendedName>
        <fullName evidence="3">Trehalose 6-phosphate phosphatase</fullName>
        <ecNumber evidence="3">3.1.3.12</ecNumber>
    </recommendedName>
</protein>
<dbReference type="EMBL" id="MBQD01000023">
    <property type="protein sequence ID" value="OCL32998.1"/>
    <property type="molecule type" value="Genomic_DNA"/>
</dbReference>
<dbReference type="GO" id="GO:0046872">
    <property type="term" value="F:metal ion binding"/>
    <property type="evidence" value="ECO:0007669"/>
    <property type="project" value="UniProtKB-KW"/>
</dbReference>
<organism evidence="4 5">
    <name type="scientific">Tessaracoccus lapidicaptus</name>
    <dbReference type="NCBI Taxonomy" id="1427523"/>
    <lineage>
        <taxon>Bacteria</taxon>
        <taxon>Bacillati</taxon>
        <taxon>Actinomycetota</taxon>
        <taxon>Actinomycetes</taxon>
        <taxon>Propionibacteriales</taxon>
        <taxon>Propionibacteriaceae</taxon>
        <taxon>Tessaracoccus</taxon>
    </lineage>
</organism>